<dbReference type="EMBL" id="AZHW01000639">
    <property type="protein sequence ID" value="ETW97640.1"/>
    <property type="molecule type" value="Genomic_DNA"/>
</dbReference>
<accession>W4LIU3</accession>
<name>W4LIU3_ENTF1</name>
<organism evidence="1 2">
    <name type="scientific">Entotheonella factor</name>
    <dbReference type="NCBI Taxonomy" id="1429438"/>
    <lineage>
        <taxon>Bacteria</taxon>
        <taxon>Pseudomonadati</taxon>
        <taxon>Nitrospinota/Tectimicrobiota group</taxon>
        <taxon>Candidatus Tectimicrobiota</taxon>
        <taxon>Candidatus Entotheonellia</taxon>
        <taxon>Candidatus Entotheonellales</taxon>
        <taxon>Candidatus Entotheonellaceae</taxon>
        <taxon>Candidatus Entotheonella</taxon>
    </lineage>
</organism>
<reference evidence="1 2" key="1">
    <citation type="journal article" date="2014" name="Nature">
        <title>An environmental bacterial taxon with a large and distinct metabolic repertoire.</title>
        <authorList>
            <person name="Wilson M.C."/>
            <person name="Mori T."/>
            <person name="Ruckert C."/>
            <person name="Uria A.R."/>
            <person name="Helf M.J."/>
            <person name="Takada K."/>
            <person name="Gernert C."/>
            <person name="Steffens U.A."/>
            <person name="Heycke N."/>
            <person name="Schmitt S."/>
            <person name="Rinke C."/>
            <person name="Helfrich E.J."/>
            <person name="Brachmann A.O."/>
            <person name="Gurgui C."/>
            <person name="Wakimoto T."/>
            <person name="Kracht M."/>
            <person name="Crusemann M."/>
            <person name="Hentschel U."/>
            <person name="Abe I."/>
            <person name="Matsunaga S."/>
            <person name="Kalinowski J."/>
            <person name="Takeyama H."/>
            <person name="Piel J."/>
        </authorList>
    </citation>
    <scope>NUCLEOTIDE SEQUENCE [LARGE SCALE GENOMIC DNA]</scope>
    <source>
        <strain evidence="2">TSY1</strain>
    </source>
</reference>
<dbReference type="HOGENOM" id="CLU_2536316_0_0_7"/>
<evidence type="ECO:0000313" key="1">
    <source>
        <dbReference type="EMBL" id="ETW97640.1"/>
    </source>
</evidence>
<protein>
    <submittedName>
        <fullName evidence="1">Uncharacterized protein</fullName>
    </submittedName>
</protein>
<keyword evidence="2" id="KW-1185">Reference proteome</keyword>
<sequence length="83" mass="9581">MAVDPQDGASVPLFHPRQDDWRDHFVWSVDGLRLLGQTPVGRATIEALEMNHERTINIRAEDMKVRRHPPEVDPRQEIEASDQ</sequence>
<dbReference type="AlphaFoldDB" id="W4LIU3"/>
<gene>
    <name evidence="1" type="ORF">ETSY1_21850</name>
</gene>
<evidence type="ECO:0000313" key="2">
    <source>
        <dbReference type="Proteomes" id="UP000019141"/>
    </source>
</evidence>
<dbReference type="Proteomes" id="UP000019141">
    <property type="component" value="Unassembled WGS sequence"/>
</dbReference>
<comment type="caution">
    <text evidence="1">The sequence shown here is derived from an EMBL/GenBank/DDBJ whole genome shotgun (WGS) entry which is preliminary data.</text>
</comment>
<proteinExistence type="predicted"/>